<feature type="compositionally biased region" description="Basic and acidic residues" evidence="5">
    <location>
        <begin position="1"/>
        <end position="13"/>
    </location>
</feature>
<feature type="coiled-coil region" evidence="4">
    <location>
        <begin position="242"/>
        <end position="269"/>
    </location>
</feature>
<evidence type="ECO:0000256" key="2">
    <source>
        <dbReference type="ARBA" id="ARBA00023054"/>
    </source>
</evidence>
<dbReference type="PANTHER" id="PTHR15654:SF1">
    <property type="entry name" value="COILED-COIL DOMAIN-CONTAINING PROTEIN 96"/>
    <property type="match status" value="1"/>
</dbReference>
<evidence type="ECO:0000256" key="3">
    <source>
        <dbReference type="ARBA" id="ARBA00023273"/>
    </source>
</evidence>
<organism evidence="7 8">
    <name type="scientific">Dibothriocephalus latus</name>
    <name type="common">Fish tapeworm</name>
    <name type="synonym">Diphyllobothrium latum</name>
    <dbReference type="NCBI Taxonomy" id="60516"/>
    <lineage>
        <taxon>Eukaryota</taxon>
        <taxon>Metazoa</taxon>
        <taxon>Spiralia</taxon>
        <taxon>Lophotrochozoa</taxon>
        <taxon>Platyhelminthes</taxon>
        <taxon>Cestoda</taxon>
        <taxon>Eucestoda</taxon>
        <taxon>Diphyllobothriidea</taxon>
        <taxon>Diphyllobothriidae</taxon>
        <taxon>Dibothriocephalus</taxon>
    </lineage>
</organism>
<proteinExistence type="predicted"/>
<feature type="region of interest" description="Disordered" evidence="5">
    <location>
        <begin position="37"/>
        <end position="60"/>
    </location>
</feature>
<dbReference type="InterPro" id="IPR025254">
    <property type="entry name" value="CCDC113/CCDC96_CC"/>
</dbReference>
<feature type="coiled-coil region" evidence="4">
    <location>
        <begin position="342"/>
        <end position="379"/>
    </location>
</feature>
<dbReference type="OrthoDB" id="10254794at2759"/>
<accession>A0A3P6P9G5</accession>
<gene>
    <name evidence="7" type="ORF">DILT_LOCUS58</name>
</gene>
<keyword evidence="8" id="KW-1185">Reference proteome</keyword>
<dbReference type="AlphaFoldDB" id="A0A3P6P9G5"/>
<evidence type="ECO:0000256" key="5">
    <source>
        <dbReference type="SAM" id="MobiDB-lite"/>
    </source>
</evidence>
<dbReference type="Pfam" id="PF13870">
    <property type="entry name" value="CCDC113_CCDC96_CC"/>
    <property type="match status" value="1"/>
</dbReference>
<reference evidence="7 8" key="1">
    <citation type="submission" date="2018-11" db="EMBL/GenBank/DDBJ databases">
        <authorList>
            <consortium name="Pathogen Informatics"/>
        </authorList>
    </citation>
    <scope>NUCLEOTIDE SEQUENCE [LARGE SCALE GENOMIC DNA]</scope>
</reference>
<evidence type="ECO:0000256" key="4">
    <source>
        <dbReference type="SAM" id="Coils"/>
    </source>
</evidence>
<feature type="non-terminal residue" evidence="7">
    <location>
        <position position="1"/>
    </location>
</feature>
<dbReference type="GO" id="GO:0005930">
    <property type="term" value="C:axoneme"/>
    <property type="evidence" value="ECO:0007669"/>
    <property type="project" value="TreeGrafter"/>
</dbReference>
<evidence type="ECO:0000313" key="8">
    <source>
        <dbReference type="Proteomes" id="UP000281553"/>
    </source>
</evidence>
<evidence type="ECO:0000259" key="6">
    <source>
        <dbReference type="Pfam" id="PF13870"/>
    </source>
</evidence>
<sequence length="390" mass="44876">ATEEAKTEAKVEESAAPAAAEAVEGVVVDDYEVVDEEAKAKERAKEEAEEKKREKEHQELMEKHKALLERRRQAGELNTQFQTKLVEYFRRKRADAAEQAVGESGGGSSLVDNTVDFNQRYSKYIVTLAETRNQFLSMKDVLDTQIAELKETSRVRQNEAATSHEKVINFVVSHAKKAVSNRTGRPLNIKEYDYFFSLLAKKEKLVTDVRLESIKVQNEVNKIDAIFKSQEDLADGLHLIDFEQLKIENQTYNEKIEERNEEIGKLRRKINNTVQIMTHIKEKLQSCLADNANLTHELSQTDNDLNANRDKLTKIKQSRDSLRAVHAKLQRSCGLLGKPELLRNYENCMDAVAAKRERLNELRQETNKYLQRAEKYREKIEGFQQSPHTL</sequence>
<evidence type="ECO:0000256" key="1">
    <source>
        <dbReference type="ARBA" id="ARBA00004138"/>
    </source>
</evidence>
<keyword evidence="3" id="KW-0966">Cell projection</keyword>
<dbReference type="InterPro" id="IPR051885">
    <property type="entry name" value="CC_CF"/>
</dbReference>
<dbReference type="GO" id="GO:0060271">
    <property type="term" value="P:cilium assembly"/>
    <property type="evidence" value="ECO:0007669"/>
    <property type="project" value="TreeGrafter"/>
</dbReference>
<keyword evidence="2 4" id="KW-0175">Coiled coil</keyword>
<dbReference type="GO" id="GO:0036064">
    <property type="term" value="C:ciliary basal body"/>
    <property type="evidence" value="ECO:0007669"/>
    <property type="project" value="TreeGrafter"/>
</dbReference>
<protein>
    <recommendedName>
        <fullName evidence="6">CCDC113/CCDC96 coiled-coil domain-containing protein</fullName>
    </recommendedName>
</protein>
<dbReference type="Proteomes" id="UP000281553">
    <property type="component" value="Unassembled WGS sequence"/>
</dbReference>
<name>A0A3P6P9G5_DIBLA</name>
<evidence type="ECO:0000313" key="7">
    <source>
        <dbReference type="EMBL" id="VDK29767.1"/>
    </source>
</evidence>
<dbReference type="PANTHER" id="PTHR15654">
    <property type="entry name" value="COILED-COIL DOMAIN-CONTAINING PROTEIN 113-RELATED"/>
    <property type="match status" value="1"/>
</dbReference>
<comment type="subcellular location">
    <subcellularLocation>
        <location evidence="1">Cell projection</location>
        <location evidence="1">Cilium</location>
    </subcellularLocation>
</comment>
<feature type="region of interest" description="Disordered" evidence="5">
    <location>
        <begin position="1"/>
        <end position="21"/>
    </location>
</feature>
<dbReference type="EMBL" id="UYRU01000240">
    <property type="protein sequence ID" value="VDK29767.1"/>
    <property type="molecule type" value="Genomic_DNA"/>
</dbReference>
<feature type="domain" description="CCDC113/CCDC96 coiled-coil" evidence="6">
    <location>
        <begin position="200"/>
        <end position="372"/>
    </location>
</feature>